<gene>
    <name evidence="1" type="ORF">C8Q71DRAFT_674415</name>
</gene>
<feature type="non-terminal residue" evidence="1">
    <location>
        <position position="1"/>
    </location>
</feature>
<comment type="caution">
    <text evidence="1">The sequence shown here is derived from an EMBL/GenBank/DDBJ whole genome shotgun (WGS) entry which is preliminary data.</text>
</comment>
<name>A0ABQ8KNP3_9APHY</name>
<keyword evidence="2" id="KW-1185">Reference proteome</keyword>
<reference evidence="1 2" key="1">
    <citation type="journal article" date="2021" name="Environ. Microbiol.">
        <title>Gene family expansions and transcriptome signatures uncover fungal adaptations to wood decay.</title>
        <authorList>
            <person name="Hage H."/>
            <person name="Miyauchi S."/>
            <person name="Viragh M."/>
            <person name="Drula E."/>
            <person name="Min B."/>
            <person name="Chaduli D."/>
            <person name="Navarro D."/>
            <person name="Favel A."/>
            <person name="Norest M."/>
            <person name="Lesage-Meessen L."/>
            <person name="Balint B."/>
            <person name="Merenyi Z."/>
            <person name="de Eugenio L."/>
            <person name="Morin E."/>
            <person name="Martinez A.T."/>
            <person name="Baldrian P."/>
            <person name="Stursova M."/>
            <person name="Martinez M.J."/>
            <person name="Novotny C."/>
            <person name="Magnuson J.K."/>
            <person name="Spatafora J.W."/>
            <person name="Maurice S."/>
            <person name="Pangilinan J."/>
            <person name="Andreopoulos W."/>
            <person name="LaButti K."/>
            <person name="Hundley H."/>
            <person name="Na H."/>
            <person name="Kuo A."/>
            <person name="Barry K."/>
            <person name="Lipzen A."/>
            <person name="Henrissat B."/>
            <person name="Riley R."/>
            <person name="Ahrendt S."/>
            <person name="Nagy L.G."/>
            <person name="Grigoriev I.V."/>
            <person name="Martin F."/>
            <person name="Rosso M.N."/>
        </authorList>
    </citation>
    <scope>NUCLEOTIDE SEQUENCE [LARGE SCALE GENOMIC DNA]</scope>
    <source>
        <strain evidence="1 2">CIRM-BRFM 1785</strain>
    </source>
</reference>
<accession>A0ABQ8KNP3</accession>
<dbReference type="EMBL" id="JADCUA010000005">
    <property type="protein sequence ID" value="KAH9839770.1"/>
    <property type="molecule type" value="Genomic_DNA"/>
</dbReference>
<protein>
    <submittedName>
        <fullName evidence="1">Uncharacterized protein</fullName>
    </submittedName>
</protein>
<feature type="non-terminal residue" evidence="1">
    <location>
        <position position="169"/>
    </location>
</feature>
<sequence>SNELKNKLPAWYHISATKRLRRLDNTNLSKCLRRNHGVTYVSDIMVLARHDFIPVLPPDTPVCSCTTCKDAEEKGCQNTLNCVEAARRLLTSLTDKWNPTVNPVPDGLTLTPRRHDNNSAAFKKKDGEAVFNPSVTERGGISEIFRVFMDDNSLETTPNMRQRQGTRFQ</sequence>
<evidence type="ECO:0000313" key="2">
    <source>
        <dbReference type="Proteomes" id="UP000814176"/>
    </source>
</evidence>
<dbReference type="Proteomes" id="UP000814176">
    <property type="component" value="Unassembled WGS sequence"/>
</dbReference>
<dbReference type="RefSeq" id="XP_047781420.1">
    <property type="nucleotide sequence ID" value="XM_047919695.1"/>
</dbReference>
<dbReference type="GeneID" id="72000427"/>
<evidence type="ECO:0000313" key="1">
    <source>
        <dbReference type="EMBL" id="KAH9839770.1"/>
    </source>
</evidence>
<proteinExistence type="predicted"/>
<organism evidence="1 2">
    <name type="scientific">Rhodofomes roseus</name>
    <dbReference type="NCBI Taxonomy" id="34475"/>
    <lineage>
        <taxon>Eukaryota</taxon>
        <taxon>Fungi</taxon>
        <taxon>Dikarya</taxon>
        <taxon>Basidiomycota</taxon>
        <taxon>Agaricomycotina</taxon>
        <taxon>Agaricomycetes</taxon>
        <taxon>Polyporales</taxon>
        <taxon>Rhodofomes</taxon>
    </lineage>
</organism>